<name>A0ABR8JCF0_9BACT</name>
<dbReference type="InterPro" id="IPR016181">
    <property type="entry name" value="Acyl_CoA_acyltransferase"/>
</dbReference>
<dbReference type="PROSITE" id="PS51186">
    <property type="entry name" value="GNAT"/>
    <property type="match status" value="1"/>
</dbReference>
<protein>
    <submittedName>
        <fullName evidence="4">GNAT family N-acetyltransferase</fullName>
    </submittedName>
</protein>
<proteinExistence type="predicted"/>
<organism evidence="4 5">
    <name type="scientific">Hymenobacter duratus</name>
    <dbReference type="NCBI Taxonomy" id="2771356"/>
    <lineage>
        <taxon>Bacteria</taxon>
        <taxon>Pseudomonadati</taxon>
        <taxon>Bacteroidota</taxon>
        <taxon>Cytophagia</taxon>
        <taxon>Cytophagales</taxon>
        <taxon>Hymenobacteraceae</taxon>
        <taxon>Hymenobacter</taxon>
    </lineage>
</organism>
<keyword evidence="2" id="KW-0012">Acyltransferase</keyword>
<dbReference type="Proteomes" id="UP000642468">
    <property type="component" value="Unassembled WGS sequence"/>
</dbReference>
<reference evidence="4 5" key="1">
    <citation type="submission" date="2020-09" db="EMBL/GenBank/DDBJ databases">
        <authorList>
            <person name="Kim M.K."/>
        </authorList>
    </citation>
    <scope>NUCLEOTIDE SEQUENCE [LARGE SCALE GENOMIC DNA]</scope>
    <source>
        <strain evidence="4 5">BT646</strain>
    </source>
</reference>
<dbReference type="InterPro" id="IPR000182">
    <property type="entry name" value="GNAT_dom"/>
</dbReference>
<dbReference type="RefSeq" id="WP_190783469.1">
    <property type="nucleotide sequence ID" value="NZ_JACWZZ010000001.1"/>
</dbReference>
<dbReference type="PANTHER" id="PTHR43877">
    <property type="entry name" value="AMINOALKYLPHOSPHONATE N-ACETYLTRANSFERASE-RELATED-RELATED"/>
    <property type="match status" value="1"/>
</dbReference>
<dbReference type="SUPFAM" id="SSF55729">
    <property type="entry name" value="Acyl-CoA N-acyltransferases (Nat)"/>
    <property type="match status" value="1"/>
</dbReference>
<feature type="domain" description="N-acetyltransferase" evidence="3">
    <location>
        <begin position="7"/>
        <end position="178"/>
    </location>
</feature>
<accession>A0ABR8JCF0</accession>
<evidence type="ECO:0000256" key="2">
    <source>
        <dbReference type="ARBA" id="ARBA00023315"/>
    </source>
</evidence>
<comment type="caution">
    <text evidence="4">The sequence shown here is derived from an EMBL/GenBank/DDBJ whole genome shotgun (WGS) entry which is preliminary data.</text>
</comment>
<dbReference type="CDD" id="cd04301">
    <property type="entry name" value="NAT_SF"/>
    <property type="match status" value="1"/>
</dbReference>
<evidence type="ECO:0000256" key="1">
    <source>
        <dbReference type="ARBA" id="ARBA00022679"/>
    </source>
</evidence>
<dbReference type="Gene3D" id="3.40.630.30">
    <property type="match status" value="1"/>
</dbReference>
<evidence type="ECO:0000313" key="4">
    <source>
        <dbReference type="EMBL" id="MBD2714383.1"/>
    </source>
</evidence>
<keyword evidence="1" id="KW-0808">Transferase</keyword>
<evidence type="ECO:0000313" key="5">
    <source>
        <dbReference type="Proteomes" id="UP000642468"/>
    </source>
</evidence>
<keyword evidence="5" id="KW-1185">Reference proteome</keyword>
<evidence type="ECO:0000259" key="3">
    <source>
        <dbReference type="PROSITE" id="PS51186"/>
    </source>
</evidence>
<dbReference type="InterPro" id="IPR050832">
    <property type="entry name" value="Bact_Acetyltransf"/>
</dbReference>
<dbReference type="EMBL" id="JACWZZ010000001">
    <property type="protein sequence ID" value="MBD2714383.1"/>
    <property type="molecule type" value="Genomic_DNA"/>
</dbReference>
<dbReference type="Pfam" id="PF00583">
    <property type="entry name" value="Acetyltransf_1"/>
    <property type="match status" value="1"/>
</dbReference>
<sequence>MSSPLTITLAKRTADVAAQLAAIGRQTFLETFAAENQPADMAAYLEANFSPEKQLAELQDADTVFLLARMNQQLVGYAKLRLHSRLGSHPDKVSEERLEIERLYVQEDWIGTGLGATMMRRALEEGRQSHCRAVVLGVWEKNVRALEFYRRFGFKVIGEHKFVLGTDVQNDLILRKGL</sequence>
<gene>
    <name evidence="4" type="ORF">IC231_04985</name>
</gene>